<organism evidence="2 3">
    <name type="scientific">Agrilus planipennis</name>
    <name type="common">Emerald ash borer</name>
    <name type="synonym">Agrilus marcopoli</name>
    <dbReference type="NCBI Taxonomy" id="224129"/>
    <lineage>
        <taxon>Eukaryota</taxon>
        <taxon>Metazoa</taxon>
        <taxon>Ecdysozoa</taxon>
        <taxon>Arthropoda</taxon>
        <taxon>Hexapoda</taxon>
        <taxon>Insecta</taxon>
        <taxon>Pterygota</taxon>
        <taxon>Neoptera</taxon>
        <taxon>Endopterygota</taxon>
        <taxon>Coleoptera</taxon>
        <taxon>Polyphaga</taxon>
        <taxon>Elateriformia</taxon>
        <taxon>Buprestoidea</taxon>
        <taxon>Buprestidae</taxon>
        <taxon>Agrilinae</taxon>
        <taxon>Agrilus</taxon>
    </lineage>
</organism>
<dbReference type="KEGG" id="apln:108744440"/>
<dbReference type="SUPFAM" id="SSF64268">
    <property type="entry name" value="PX domain"/>
    <property type="match status" value="1"/>
</dbReference>
<keyword evidence="3" id="KW-0808">Transferase</keyword>
<dbReference type="Pfam" id="PF00787">
    <property type="entry name" value="PX"/>
    <property type="match status" value="1"/>
</dbReference>
<dbReference type="RefSeq" id="XP_025836620.1">
    <property type="nucleotide sequence ID" value="XM_025980835.1"/>
</dbReference>
<evidence type="ECO:0000313" key="3">
    <source>
        <dbReference type="RefSeq" id="XP_025836620.1"/>
    </source>
</evidence>
<sequence>MVSYEDKWVRIFLVQDTSQHKKGFTLYKVVSMLYPRDCPDAVTKVVVWKRFNDFKKLHRDVKVKCKSLKFKSLHCIAIPKTSYFRRFQENVIEERRNFILNFLNFIAQHGELYTSDAVVNFFKSSYTPSELLSSNISSIRSDLNLPAETEYYTANSDNESEADSISTINSLNSCSVQIDSLPDPVNDDVKNVSSENNSSLTNGTDIYLGDKQDICSSSANSCGSVSSMGNYILEAAQCISNAIQFETEKKYEDAFQEYKTGVDILIKNSKGDHQYLFIYLNQTG</sequence>
<protein>
    <submittedName>
        <fullName evidence="3">Ribosomal protein S6 kinase delta-1</fullName>
    </submittedName>
</protein>
<dbReference type="GO" id="GO:0035091">
    <property type="term" value="F:phosphatidylinositol binding"/>
    <property type="evidence" value="ECO:0007669"/>
    <property type="project" value="InterPro"/>
</dbReference>
<feature type="domain" description="PX" evidence="1">
    <location>
        <begin position="1"/>
        <end position="129"/>
    </location>
</feature>
<accession>A0A7F5RLA9</accession>
<evidence type="ECO:0000313" key="2">
    <source>
        <dbReference type="Proteomes" id="UP000192223"/>
    </source>
</evidence>
<dbReference type="Gene3D" id="1.20.58.80">
    <property type="entry name" value="Phosphotransferase system, lactose/cellobiose-type IIA subunit"/>
    <property type="match status" value="1"/>
</dbReference>
<keyword evidence="2" id="KW-1185">Reference proteome</keyword>
<dbReference type="PANTHER" id="PTHR15508">
    <property type="entry name" value="RIBOSOMAL PROTEIN S6 KINASE"/>
    <property type="match status" value="1"/>
</dbReference>
<dbReference type="InParanoid" id="A0A7F5RLA9"/>
<keyword evidence="3" id="KW-0418">Kinase</keyword>
<dbReference type="InterPro" id="IPR036181">
    <property type="entry name" value="MIT_dom_sf"/>
</dbReference>
<dbReference type="AlphaFoldDB" id="A0A7F5RLA9"/>
<dbReference type="OrthoDB" id="1278353at2759"/>
<proteinExistence type="predicted"/>
<dbReference type="SUPFAM" id="SSF116846">
    <property type="entry name" value="MIT domain"/>
    <property type="match status" value="1"/>
</dbReference>
<reference evidence="3" key="1">
    <citation type="submission" date="2025-08" db="UniProtKB">
        <authorList>
            <consortium name="RefSeq"/>
        </authorList>
    </citation>
    <scope>IDENTIFICATION</scope>
    <source>
        <tissue evidence="3">Entire body</tissue>
    </source>
</reference>
<dbReference type="InterPro" id="IPR036871">
    <property type="entry name" value="PX_dom_sf"/>
</dbReference>
<evidence type="ECO:0000259" key="1">
    <source>
        <dbReference type="PROSITE" id="PS50195"/>
    </source>
</evidence>
<dbReference type="PANTHER" id="PTHR15508:SF8">
    <property type="entry name" value="LD24550P"/>
    <property type="match status" value="1"/>
</dbReference>
<dbReference type="PROSITE" id="PS50195">
    <property type="entry name" value="PX"/>
    <property type="match status" value="1"/>
</dbReference>
<dbReference type="Gene3D" id="3.30.1520.10">
    <property type="entry name" value="Phox-like domain"/>
    <property type="match status" value="1"/>
</dbReference>
<dbReference type="InterPro" id="IPR001683">
    <property type="entry name" value="PX_dom"/>
</dbReference>
<dbReference type="InterPro" id="IPR051866">
    <property type="entry name" value="Intracell_Sig-Traffick_Protein"/>
</dbReference>
<dbReference type="GeneID" id="108744440"/>
<dbReference type="Proteomes" id="UP000192223">
    <property type="component" value="Unplaced"/>
</dbReference>
<dbReference type="SMART" id="SM00312">
    <property type="entry name" value="PX"/>
    <property type="match status" value="1"/>
</dbReference>
<gene>
    <name evidence="3" type="primary">LOC108744440</name>
</gene>
<name>A0A7F5RLA9_AGRPL</name>
<dbReference type="GO" id="GO:0016301">
    <property type="term" value="F:kinase activity"/>
    <property type="evidence" value="ECO:0007669"/>
    <property type="project" value="UniProtKB-KW"/>
</dbReference>